<accession>A0A147KJ71</accession>
<dbReference type="RefSeq" id="WP_068758631.1">
    <property type="nucleotide sequence ID" value="NZ_KQ950188.1"/>
</dbReference>
<protein>
    <submittedName>
        <fullName evidence="1">Phenazine biosynthesis protein</fullName>
    </submittedName>
</protein>
<dbReference type="PATRIC" id="fig|665004.4.peg.4072"/>
<evidence type="ECO:0000313" key="2">
    <source>
        <dbReference type="Proteomes" id="UP000074382"/>
    </source>
</evidence>
<reference evidence="2" key="1">
    <citation type="journal article" date="2017" name="Acta Aliment.">
        <title>Plant polysaccharide degrading enzyme system of Thermpbifida cellulosilytica TB100 revealed by de novo genome project data.</title>
        <authorList>
            <person name="Toth A."/>
            <person name="Baka E."/>
            <person name="Luzics S."/>
            <person name="Bata-Vidacs I."/>
            <person name="Nagy I."/>
            <person name="Balint B."/>
            <person name="Herceg R."/>
            <person name="Olasz F."/>
            <person name="Wilk T."/>
            <person name="Nagy T."/>
            <person name="Kriszt B."/>
            <person name="Nagy I."/>
            <person name="Kukolya J."/>
        </authorList>
    </citation>
    <scope>NUCLEOTIDE SEQUENCE [LARGE SCALE GENOMIC DNA]</scope>
    <source>
        <strain evidence="2">TB100</strain>
    </source>
</reference>
<dbReference type="InterPro" id="IPR042099">
    <property type="entry name" value="ANL_N_sf"/>
</dbReference>
<dbReference type="AlphaFoldDB" id="A0A147KJ71"/>
<dbReference type="OrthoDB" id="179194at2"/>
<organism evidence="1 2">
    <name type="scientific">Thermobifida cellulosilytica TB100</name>
    <dbReference type="NCBI Taxonomy" id="665004"/>
    <lineage>
        <taxon>Bacteria</taxon>
        <taxon>Bacillati</taxon>
        <taxon>Actinomycetota</taxon>
        <taxon>Actinomycetes</taxon>
        <taxon>Streptosporangiales</taxon>
        <taxon>Nocardiopsidaceae</taxon>
        <taxon>Thermobifida</taxon>
    </lineage>
</organism>
<dbReference type="SUPFAM" id="SSF56801">
    <property type="entry name" value="Acetyl-CoA synthetase-like"/>
    <property type="match status" value="1"/>
</dbReference>
<dbReference type="Gene3D" id="3.40.50.12780">
    <property type="entry name" value="N-terminal domain of ligase-like"/>
    <property type="match status" value="1"/>
</dbReference>
<dbReference type="Proteomes" id="UP000074382">
    <property type="component" value="Unassembled WGS sequence"/>
</dbReference>
<sequence length="361" mass="40238">MDNLLHGISHEEAAKDPDGYLREVLKWHFSPETGSRFWRERAARLDFDPLTDITRISDLRRFPDLSDDLRTVPAEDLIPAGARGDTFEVFESGGTTGAPKRVVDSASRSQNVLWVSRALREYGFPDQGHWLHVGPSGPHVVGRTVKHLAAERGALCFTVDFDPRWVKRLLAAGRTDLANEYREYLLDQVELIVSSQDVRVLFITPPVLESLCTRTALYEKVAERLRGLLWAGTSVSAETLWQIEHTFFPDAAVAAIYGNTLMGIAPQRPREEGDAHHCVFTPFFPQSVVEVVDSETREQVGYGERGRVLMHLLSRDMFLPNVLERDTAVRVAPGAGTTVDGLADIAPYQDGTGTKVIEGVY</sequence>
<proteinExistence type="predicted"/>
<gene>
    <name evidence="1" type="ORF">AC529_07515</name>
</gene>
<dbReference type="EMBL" id="LGEM01000031">
    <property type="protein sequence ID" value="KUP97291.1"/>
    <property type="molecule type" value="Genomic_DNA"/>
</dbReference>
<name>A0A147KJ71_THECS</name>
<comment type="caution">
    <text evidence="1">The sequence shown here is derived from an EMBL/GenBank/DDBJ whole genome shotgun (WGS) entry which is preliminary data.</text>
</comment>
<evidence type="ECO:0000313" key="1">
    <source>
        <dbReference type="EMBL" id="KUP97291.1"/>
    </source>
</evidence>
<dbReference type="STRING" id="665004.AC529_07515"/>
<keyword evidence="2" id="KW-1185">Reference proteome</keyword>